<dbReference type="PROSITE" id="PS50088">
    <property type="entry name" value="ANK_REPEAT"/>
    <property type="match status" value="1"/>
</dbReference>
<evidence type="ECO:0000256" key="1">
    <source>
        <dbReference type="ARBA" id="ARBA00022737"/>
    </source>
</evidence>
<comment type="caution">
    <text evidence="4">The sequence shown here is derived from an EMBL/GenBank/DDBJ whole genome shotgun (WGS) entry which is preliminary data.</text>
</comment>
<dbReference type="PANTHER" id="PTHR24171:SF9">
    <property type="entry name" value="ANKYRIN REPEAT DOMAIN-CONTAINING PROTEIN 39"/>
    <property type="match status" value="1"/>
</dbReference>
<dbReference type="PANTHER" id="PTHR24171">
    <property type="entry name" value="ANKYRIN REPEAT DOMAIN-CONTAINING PROTEIN 39-RELATED"/>
    <property type="match status" value="1"/>
</dbReference>
<dbReference type="AlphaFoldDB" id="A0A0V1HY26"/>
<dbReference type="Pfam" id="PF12796">
    <property type="entry name" value="Ank_2"/>
    <property type="match status" value="1"/>
</dbReference>
<protein>
    <submittedName>
        <fullName evidence="4">Ankyrin repeat domain-containing protein 7</fullName>
    </submittedName>
</protein>
<keyword evidence="5" id="KW-1185">Reference proteome</keyword>
<dbReference type="PROSITE" id="PS50297">
    <property type="entry name" value="ANK_REP_REGION"/>
    <property type="match status" value="1"/>
</dbReference>
<keyword evidence="1" id="KW-0677">Repeat</keyword>
<proteinExistence type="predicted"/>
<dbReference type="SMART" id="SM00248">
    <property type="entry name" value="ANK"/>
    <property type="match status" value="4"/>
</dbReference>
<dbReference type="InterPro" id="IPR002110">
    <property type="entry name" value="Ankyrin_rpt"/>
</dbReference>
<organism evidence="4 5">
    <name type="scientific">Trichinella zimbabwensis</name>
    <dbReference type="NCBI Taxonomy" id="268475"/>
    <lineage>
        <taxon>Eukaryota</taxon>
        <taxon>Metazoa</taxon>
        <taxon>Ecdysozoa</taxon>
        <taxon>Nematoda</taxon>
        <taxon>Enoplea</taxon>
        <taxon>Dorylaimia</taxon>
        <taxon>Trichinellida</taxon>
        <taxon>Trichinellidae</taxon>
        <taxon>Trichinella</taxon>
    </lineage>
</organism>
<evidence type="ECO:0000313" key="5">
    <source>
        <dbReference type="Proteomes" id="UP000055024"/>
    </source>
</evidence>
<keyword evidence="2 3" id="KW-0040">ANK repeat</keyword>
<dbReference type="EMBL" id="JYDP01000017">
    <property type="protein sequence ID" value="KRZ15514.1"/>
    <property type="molecule type" value="Genomic_DNA"/>
</dbReference>
<evidence type="ECO:0000256" key="3">
    <source>
        <dbReference type="PROSITE-ProRule" id="PRU00023"/>
    </source>
</evidence>
<reference evidence="4 5" key="1">
    <citation type="submission" date="2015-01" db="EMBL/GenBank/DDBJ databases">
        <title>Evolution of Trichinella species and genotypes.</title>
        <authorList>
            <person name="Korhonen P.K."/>
            <person name="Edoardo P."/>
            <person name="Giuseppe L.R."/>
            <person name="Gasser R.B."/>
        </authorList>
    </citation>
    <scope>NUCLEOTIDE SEQUENCE [LARGE SCALE GENOMIC DNA]</scope>
    <source>
        <strain evidence="4">ISS1029</strain>
    </source>
</reference>
<evidence type="ECO:0000313" key="4">
    <source>
        <dbReference type="EMBL" id="KRZ15514.1"/>
    </source>
</evidence>
<sequence>MFSLFALTNENDRQGAQCRFNSSGRARSVAVVGDDVAISRPTEEINAPQSSIVKRDEHPPTCLLAFYNTFSGQNFQLYLNKNTNMPSSTRHSYIAEYNDMLNRNHIPNRYRGMRMALTLAVMYRQPDAARVLLQNGADPNDYCRDEYGVIQPPLLIACRRRDPQIAKILLEHGADVNKEDVFSRTALMIATEGRSRELVDLLLQWKAKLSDGSTDWKHCPLHFACKFAPRSGLAEVLLIHGCVPLVNDEDDRGKDALTYSLENHQLKLSVMLIKAGAKVKEKHLEIFNSLATLFRMEGMAQLSKRQKDYLMDSLKNVKAVKSLKSLATIAARKHILHSNNWQSIINEIKFSNIPETLKAILLLQD</sequence>
<dbReference type="STRING" id="268475.A0A0V1HY26"/>
<evidence type="ECO:0000256" key="2">
    <source>
        <dbReference type="ARBA" id="ARBA00023043"/>
    </source>
</evidence>
<feature type="repeat" description="ANK" evidence="3">
    <location>
        <begin position="153"/>
        <end position="181"/>
    </location>
</feature>
<dbReference type="Proteomes" id="UP000055024">
    <property type="component" value="Unassembled WGS sequence"/>
</dbReference>
<name>A0A0V1HY26_9BILA</name>
<dbReference type="InterPro" id="IPR036770">
    <property type="entry name" value="Ankyrin_rpt-contain_sf"/>
</dbReference>
<accession>A0A0V1HY26</accession>
<dbReference type="Gene3D" id="1.25.40.20">
    <property type="entry name" value="Ankyrin repeat-containing domain"/>
    <property type="match status" value="1"/>
</dbReference>
<dbReference type="SUPFAM" id="SSF48403">
    <property type="entry name" value="Ankyrin repeat"/>
    <property type="match status" value="1"/>
</dbReference>
<dbReference type="OrthoDB" id="366390at2759"/>
<gene>
    <name evidence="4" type="primary">ANKRD7</name>
    <name evidence="4" type="ORF">T11_7121</name>
</gene>